<dbReference type="EMBL" id="JANQDX010000008">
    <property type="protein sequence ID" value="KAL0919973.1"/>
    <property type="molecule type" value="Genomic_DNA"/>
</dbReference>
<evidence type="ECO:0000313" key="2">
    <source>
        <dbReference type="Proteomes" id="UP001552299"/>
    </source>
</evidence>
<reference evidence="1 2" key="1">
    <citation type="journal article" date="2024" name="Plant Biotechnol. J.">
        <title>Dendrobium thyrsiflorum genome and its molecular insights into genes involved in important horticultural traits.</title>
        <authorList>
            <person name="Chen B."/>
            <person name="Wang J.Y."/>
            <person name="Zheng P.J."/>
            <person name="Li K.L."/>
            <person name="Liang Y.M."/>
            <person name="Chen X.F."/>
            <person name="Zhang C."/>
            <person name="Zhao X."/>
            <person name="He X."/>
            <person name="Zhang G.Q."/>
            <person name="Liu Z.J."/>
            <person name="Xu Q."/>
        </authorList>
    </citation>
    <scope>NUCLEOTIDE SEQUENCE [LARGE SCALE GENOMIC DNA]</scope>
    <source>
        <strain evidence="1">GZMU011</strain>
    </source>
</reference>
<name>A0ABD0V5U0_DENTH</name>
<organism evidence="1 2">
    <name type="scientific">Dendrobium thyrsiflorum</name>
    <name type="common">Pinecone-like raceme dendrobium</name>
    <name type="synonym">Orchid</name>
    <dbReference type="NCBI Taxonomy" id="117978"/>
    <lineage>
        <taxon>Eukaryota</taxon>
        <taxon>Viridiplantae</taxon>
        <taxon>Streptophyta</taxon>
        <taxon>Embryophyta</taxon>
        <taxon>Tracheophyta</taxon>
        <taxon>Spermatophyta</taxon>
        <taxon>Magnoliopsida</taxon>
        <taxon>Liliopsida</taxon>
        <taxon>Asparagales</taxon>
        <taxon>Orchidaceae</taxon>
        <taxon>Epidendroideae</taxon>
        <taxon>Malaxideae</taxon>
        <taxon>Dendrobiinae</taxon>
        <taxon>Dendrobium</taxon>
    </lineage>
</organism>
<gene>
    <name evidence="1" type="ORF">M5K25_009067</name>
</gene>
<accession>A0ABD0V5U0</accession>
<dbReference type="AlphaFoldDB" id="A0ABD0V5U0"/>
<dbReference type="Proteomes" id="UP001552299">
    <property type="component" value="Unassembled WGS sequence"/>
</dbReference>
<protein>
    <submittedName>
        <fullName evidence="1">Uncharacterized protein</fullName>
    </submittedName>
</protein>
<proteinExistence type="predicted"/>
<comment type="caution">
    <text evidence="1">The sequence shown here is derived from an EMBL/GenBank/DDBJ whole genome shotgun (WGS) entry which is preliminary data.</text>
</comment>
<evidence type="ECO:0000313" key="1">
    <source>
        <dbReference type="EMBL" id="KAL0919973.1"/>
    </source>
</evidence>
<sequence length="57" mass="6351">MTKIHQGKKNRRIVEVEWVCLGEVSEGRALEKLVPLLDSISASPVVSRRSLHTGARL</sequence>
<keyword evidence="2" id="KW-1185">Reference proteome</keyword>